<dbReference type="EMBL" id="JAFHLR010000021">
    <property type="protein sequence ID" value="KAG5479862.1"/>
    <property type="molecule type" value="Genomic_DNA"/>
</dbReference>
<evidence type="ECO:0000313" key="1">
    <source>
        <dbReference type="EMBL" id="KAG5479862.1"/>
    </source>
</evidence>
<accession>A0A836GDA2</accession>
<keyword evidence="2" id="KW-1185">Reference proteome</keyword>
<reference evidence="2" key="1">
    <citation type="journal article" date="2021" name="Microbiol. Resour. Announc.">
        <title>LGAAP: Leishmaniinae Genome Assembly and Annotation Pipeline.</title>
        <authorList>
            <person name="Almutairi H."/>
            <person name="Urbaniak M.D."/>
            <person name="Bates M.D."/>
            <person name="Jariyapan N."/>
            <person name="Kwakye-Nuako G."/>
            <person name="Thomaz-Soccol V."/>
            <person name="Al-Salem W.S."/>
            <person name="Dillon R.J."/>
            <person name="Bates P.A."/>
            <person name="Gatherer D."/>
        </authorList>
    </citation>
    <scope>NUCLEOTIDE SEQUENCE [LARGE SCALE GENOMIC DNA]</scope>
</reference>
<dbReference type="Proteomes" id="UP000674143">
    <property type="component" value="Unassembled WGS sequence"/>
</dbReference>
<dbReference type="KEGG" id="loi:92361734"/>
<dbReference type="AlphaFoldDB" id="A0A836GDA2"/>
<gene>
    <name evidence="1" type="ORF">LSCM4_05870</name>
</gene>
<organism evidence="1 2">
    <name type="scientific">Leishmania orientalis</name>
    <dbReference type="NCBI Taxonomy" id="2249476"/>
    <lineage>
        <taxon>Eukaryota</taxon>
        <taxon>Discoba</taxon>
        <taxon>Euglenozoa</taxon>
        <taxon>Kinetoplastea</taxon>
        <taxon>Metakinetoplastina</taxon>
        <taxon>Trypanosomatida</taxon>
        <taxon>Trypanosomatidae</taxon>
        <taxon>Leishmaniinae</taxon>
        <taxon>Leishmania</taxon>
    </lineage>
</organism>
<sequence length="392" mass="42030">MWSQATVAPALASRRLRGGPCSHIAISLRTTTVTLCILAIAVFNTVVVPRAQAAATPAGFRCLRPFSATGTFSNVAKAHPSHNCDFFYFAVEGAAAELKCASSSPAAAAAAVSGETSCNVTVRWSMRRASDAAARLQRQVGADKDYFTREASATSTTTPPTRVRTLNPSAASFVTEDADVWRYAVSLKAKGDSAINYKGFNNGDGYSLCCDALEEADCAWMTPQKGDNDRDCDEDVDDGFASQRSRLLRSCPLPFPSPSSTGDVGGDFGTSLGARVALTDLDEDENSGFFHGVITKPLHRIVEGPWEVIVQMWRRRQRTPQEGTDPSLSIPTDQTIETEVLGRIVVPFTLSLAQLQKQGRITQEPSMVLRVKDVAEVVQMAGDKAAGEAGDL</sequence>
<name>A0A836GDA2_9TRYP</name>
<dbReference type="GeneID" id="92361734"/>
<comment type="caution">
    <text evidence="1">The sequence shown here is derived from an EMBL/GenBank/DDBJ whole genome shotgun (WGS) entry which is preliminary data.</text>
</comment>
<proteinExistence type="predicted"/>
<evidence type="ECO:0000313" key="2">
    <source>
        <dbReference type="Proteomes" id="UP000674143"/>
    </source>
</evidence>
<dbReference type="RefSeq" id="XP_067063573.1">
    <property type="nucleotide sequence ID" value="XM_067207800.1"/>
</dbReference>
<protein>
    <submittedName>
        <fullName evidence="1">Uncharacterized protein</fullName>
    </submittedName>
</protein>
<reference evidence="2" key="2">
    <citation type="journal article" date="2021" name="Sci. Data">
        <title>Chromosome-scale genome sequencing, assembly and annotation of six genomes from subfamily Leishmaniinae.</title>
        <authorList>
            <person name="Almutairi H."/>
            <person name="Urbaniak M.D."/>
            <person name="Bates M.D."/>
            <person name="Jariyapan N."/>
            <person name="Kwakye-Nuako G."/>
            <person name="Thomaz Soccol V."/>
            <person name="Al-Salem W.S."/>
            <person name="Dillon R.J."/>
            <person name="Bates P.A."/>
            <person name="Gatherer D."/>
        </authorList>
    </citation>
    <scope>NUCLEOTIDE SEQUENCE [LARGE SCALE GENOMIC DNA]</scope>
</reference>